<evidence type="ECO:0000256" key="5">
    <source>
        <dbReference type="ARBA" id="ARBA00022840"/>
    </source>
</evidence>
<dbReference type="Gene3D" id="3.30.200.20">
    <property type="entry name" value="Phosphorylase Kinase, domain 1"/>
    <property type="match status" value="1"/>
</dbReference>
<feature type="region of interest" description="Disordered" evidence="6">
    <location>
        <begin position="689"/>
        <end position="726"/>
    </location>
</feature>
<feature type="region of interest" description="Disordered" evidence="6">
    <location>
        <begin position="1"/>
        <end position="51"/>
    </location>
</feature>
<feature type="domain" description="Protein kinase" evidence="7">
    <location>
        <begin position="362"/>
        <end position="624"/>
    </location>
</feature>
<evidence type="ECO:0000259" key="7">
    <source>
        <dbReference type="PROSITE" id="PS50011"/>
    </source>
</evidence>
<reference evidence="8" key="1">
    <citation type="submission" date="2021-02" db="EMBL/GenBank/DDBJ databases">
        <authorList>
            <person name="Nowell W R."/>
        </authorList>
    </citation>
    <scope>NUCLEOTIDE SEQUENCE</scope>
    <source>
        <strain evidence="8">Ploen Becks lab</strain>
    </source>
</reference>
<dbReference type="Proteomes" id="UP000663879">
    <property type="component" value="Unassembled WGS sequence"/>
</dbReference>
<sequence>MGNKQTTPSSTLGRSVSNLADSNNDENYRNKSIKRRLKPKSSSIDRSSSSPMIAKYRLSTIENESQNLTKPIINTNQPIIKSVPLRNIQPTQILNPRLSKTSSVITLNNELRQKQQDLTTAIKKLDSTKVTHHLNSKLYKPNSFMLATNNNQILLPDKLDDKKFNSNSNTLPLRKIHKSINEDERSLSPKNVRIYPKIVLNDSNKNKPMAKFAKRFGLSPRFKRKIVETITNRVNTNSSQSNPKFGQSRLFQALQSQWNIFTSQSNLNKSEFVDYDDNDDDSSDTEIKKNYFQRKRRPDTGSTFLLNSLERSSFRYASRRKYKTQSLANPFRHADTNYPVYIHEALFMPEFTVKGQVTEADFEILDVISRGAFGHVIKVRKKSEDDNEESQIFAMKIMWKSQVIRDRALQQVKDEVTIATSCVDNPLIVKTWFYWQSKRFLYIITDYVENGELLSLWLKVHHFPERVATLYAIEMSLALDYLHKKGIIYRDIKMENILLDSRGHIQLIDFGLSKWLKMGERTCTICGTIQYMAPEILSVEPYDHAVDWWSLGILIYALISGEYPLNAAKDHIQMNEKVSKHVFELDQSKGKYSLEACDIIRKLLRKNPHRRLKSLTEVKQDCFFLKEIENFTRYQANKQGKSYESMSLLVNDNFWNPYFILQNYAPFQLLFDEICLMKNKNKIEQKNLKNSHLKVKSQNGKSLSTSSNSCSSNYSPSATRTTISVPNSDDVDFDEIRDASVQGFTKF</sequence>
<dbReference type="PROSITE" id="PS00108">
    <property type="entry name" value="PROTEIN_KINASE_ST"/>
    <property type="match status" value="1"/>
</dbReference>
<name>A0A813QEI9_9BILA</name>
<keyword evidence="5" id="KW-0067">ATP-binding</keyword>
<dbReference type="EMBL" id="CAJNOC010000474">
    <property type="protein sequence ID" value="CAF0765918.1"/>
    <property type="molecule type" value="Genomic_DNA"/>
</dbReference>
<dbReference type="InterPro" id="IPR000719">
    <property type="entry name" value="Prot_kinase_dom"/>
</dbReference>
<dbReference type="SMART" id="SM00220">
    <property type="entry name" value="S_TKc"/>
    <property type="match status" value="1"/>
</dbReference>
<feature type="compositionally biased region" description="Low complexity" evidence="6">
    <location>
        <begin position="41"/>
        <end position="50"/>
    </location>
</feature>
<dbReference type="InterPro" id="IPR011009">
    <property type="entry name" value="Kinase-like_dom_sf"/>
</dbReference>
<evidence type="ECO:0000256" key="1">
    <source>
        <dbReference type="ARBA" id="ARBA00022527"/>
    </source>
</evidence>
<dbReference type="InterPro" id="IPR045270">
    <property type="entry name" value="STKc_AGC"/>
</dbReference>
<dbReference type="PROSITE" id="PS50011">
    <property type="entry name" value="PROTEIN_KINASE_DOM"/>
    <property type="match status" value="1"/>
</dbReference>
<evidence type="ECO:0000256" key="3">
    <source>
        <dbReference type="ARBA" id="ARBA00022741"/>
    </source>
</evidence>
<keyword evidence="1" id="KW-0723">Serine/threonine-protein kinase</keyword>
<evidence type="ECO:0000256" key="6">
    <source>
        <dbReference type="SAM" id="MobiDB-lite"/>
    </source>
</evidence>
<evidence type="ECO:0000256" key="4">
    <source>
        <dbReference type="ARBA" id="ARBA00022777"/>
    </source>
</evidence>
<comment type="caution">
    <text evidence="8">The sequence shown here is derived from an EMBL/GenBank/DDBJ whole genome shotgun (WGS) entry which is preliminary data.</text>
</comment>
<gene>
    <name evidence="8" type="ORF">OXX778_LOCUS4690</name>
</gene>
<dbReference type="GO" id="GO:0004674">
    <property type="term" value="F:protein serine/threonine kinase activity"/>
    <property type="evidence" value="ECO:0007669"/>
    <property type="project" value="UniProtKB-KW"/>
</dbReference>
<dbReference type="Gene3D" id="1.10.510.10">
    <property type="entry name" value="Transferase(Phosphotransferase) domain 1"/>
    <property type="match status" value="1"/>
</dbReference>
<feature type="compositionally biased region" description="Polar residues" evidence="6">
    <location>
        <begin position="1"/>
        <end position="22"/>
    </location>
</feature>
<dbReference type="SUPFAM" id="SSF56112">
    <property type="entry name" value="Protein kinase-like (PK-like)"/>
    <property type="match status" value="1"/>
</dbReference>
<organism evidence="8 9">
    <name type="scientific">Brachionus calyciflorus</name>
    <dbReference type="NCBI Taxonomy" id="104777"/>
    <lineage>
        <taxon>Eukaryota</taxon>
        <taxon>Metazoa</taxon>
        <taxon>Spiralia</taxon>
        <taxon>Gnathifera</taxon>
        <taxon>Rotifera</taxon>
        <taxon>Eurotatoria</taxon>
        <taxon>Monogononta</taxon>
        <taxon>Pseudotrocha</taxon>
        <taxon>Ploima</taxon>
        <taxon>Brachionidae</taxon>
        <taxon>Brachionus</taxon>
    </lineage>
</organism>
<dbReference type="GO" id="GO:0005524">
    <property type="term" value="F:ATP binding"/>
    <property type="evidence" value="ECO:0007669"/>
    <property type="project" value="UniProtKB-KW"/>
</dbReference>
<evidence type="ECO:0000256" key="2">
    <source>
        <dbReference type="ARBA" id="ARBA00022679"/>
    </source>
</evidence>
<keyword evidence="3" id="KW-0547">Nucleotide-binding</keyword>
<dbReference type="CDD" id="cd05123">
    <property type="entry name" value="STKc_AGC"/>
    <property type="match status" value="1"/>
</dbReference>
<evidence type="ECO:0000313" key="8">
    <source>
        <dbReference type="EMBL" id="CAF0765918.1"/>
    </source>
</evidence>
<keyword evidence="9" id="KW-1185">Reference proteome</keyword>
<dbReference type="OrthoDB" id="3205605at2759"/>
<proteinExistence type="predicted"/>
<dbReference type="Pfam" id="PF00069">
    <property type="entry name" value="Pkinase"/>
    <property type="match status" value="1"/>
</dbReference>
<feature type="compositionally biased region" description="Low complexity" evidence="6">
    <location>
        <begin position="697"/>
        <end position="717"/>
    </location>
</feature>
<accession>A0A813QEI9</accession>
<keyword evidence="2" id="KW-0808">Transferase</keyword>
<dbReference type="PANTHER" id="PTHR24355:SF1">
    <property type="entry name" value="RIBOSOMAL PROTEIN S6 KINASE-RELATED PROTEIN"/>
    <property type="match status" value="1"/>
</dbReference>
<protein>
    <recommendedName>
        <fullName evidence="7">Protein kinase domain-containing protein</fullName>
    </recommendedName>
</protein>
<evidence type="ECO:0000313" key="9">
    <source>
        <dbReference type="Proteomes" id="UP000663879"/>
    </source>
</evidence>
<keyword evidence="4" id="KW-0418">Kinase</keyword>
<dbReference type="AlphaFoldDB" id="A0A813QEI9"/>
<dbReference type="PANTHER" id="PTHR24355">
    <property type="entry name" value="G PROTEIN-COUPLED RECEPTOR KINASE/RIBOSOMAL PROTEIN S6 KINASE"/>
    <property type="match status" value="1"/>
</dbReference>
<dbReference type="InterPro" id="IPR008271">
    <property type="entry name" value="Ser/Thr_kinase_AS"/>
</dbReference>